<organism evidence="3 4">
    <name type="scientific">Streptomyces venezuelae</name>
    <dbReference type="NCBI Taxonomy" id="54571"/>
    <lineage>
        <taxon>Bacteria</taxon>
        <taxon>Bacillati</taxon>
        <taxon>Actinomycetota</taxon>
        <taxon>Actinomycetes</taxon>
        <taxon>Kitasatosporales</taxon>
        <taxon>Streptomycetaceae</taxon>
        <taxon>Streptomyces</taxon>
    </lineage>
</organism>
<sequence>MQGELSGHGEREEQGAPRPAATAADAIGALDDLVATNLVGRQELARNLDLSVKDLVCFAHVLESDAPVTAGDLAARAHVTTGAVTGILNRLERGGFVERRPDPTDRRRVHVTPVPAAAERVQAVYGPYAKLLTDLCARYSADELAVITDWLTGAAALARTYLEDSC</sequence>
<keyword evidence="4" id="KW-1185">Reference proteome</keyword>
<dbReference type="PANTHER" id="PTHR33164:SF106">
    <property type="entry name" value="TRANSCRIPTIONAL REGULATORY PROTEIN"/>
    <property type="match status" value="1"/>
</dbReference>
<proteinExistence type="predicted"/>
<dbReference type="RefSeq" id="WP_150172130.1">
    <property type="nucleotide sequence ID" value="NZ_CP029193.1"/>
</dbReference>
<dbReference type="InterPro" id="IPR039422">
    <property type="entry name" value="MarR/SlyA-like"/>
</dbReference>
<dbReference type="Proteomes" id="UP000323046">
    <property type="component" value="Chromosome"/>
</dbReference>
<dbReference type="PROSITE" id="PS50995">
    <property type="entry name" value="HTH_MARR_2"/>
    <property type="match status" value="1"/>
</dbReference>
<dbReference type="Gene3D" id="1.10.10.10">
    <property type="entry name" value="Winged helix-like DNA-binding domain superfamily/Winged helix DNA-binding domain"/>
    <property type="match status" value="1"/>
</dbReference>
<gene>
    <name evidence="3" type="ORF">DEJ47_25915</name>
</gene>
<dbReference type="Pfam" id="PF12802">
    <property type="entry name" value="MarR_2"/>
    <property type="match status" value="1"/>
</dbReference>
<dbReference type="OrthoDB" id="162531at2"/>
<dbReference type="GO" id="GO:0003700">
    <property type="term" value="F:DNA-binding transcription factor activity"/>
    <property type="evidence" value="ECO:0007669"/>
    <property type="project" value="InterPro"/>
</dbReference>
<name>A0A5P2BH47_STRVZ</name>
<dbReference type="SMART" id="SM00347">
    <property type="entry name" value="HTH_MARR"/>
    <property type="match status" value="1"/>
</dbReference>
<protein>
    <submittedName>
        <fullName evidence="3">MarR family transcriptional regulator</fullName>
    </submittedName>
</protein>
<evidence type="ECO:0000313" key="3">
    <source>
        <dbReference type="EMBL" id="QES29417.1"/>
    </source>
</evidence>
<dbReference type="InterPro" id="IPR000835">
    <property type="entry name" value="HTH_MarR-typ"/>
</dbReference>
<dbReference type="InterPro" id="IPR036390">
    <property type="entry name" value="WH_DNA-bd_sf"/>
</dbReference>
<dbReference type="EMBL" id="CP029193">
    <property type="protein sequence ID" value="QES29417.1"/>
    <property type="molecule type" value="Genomic_DNA"/>
</dbReference>
<evidence type="ECO:0000313" key="4">
    <source>
        <dbReference type="Proteomes" id="UP000323046"/>
    </source>
</evidence>
<reference evidence="3 4" key="1">
    <citation type="submission" date="2018-05" db="EMBL/GenBank/DDBJ databases">
        <title>Streptomyces venezuelae.</title>
        <authorList>
            <person name="Kim W."/>
            <person name="Lee N."/>
            <person name="Cho B.-K."/>
        </authorList>
    </citation>
    <scope>NUCLEOTIDE SEQUENCE [LARGE SCALE GENOMIC DNA]</scope>
    <source>
        <strain evidence="3 4">ATCC 14583</strain>
    </source>
</reference>
<feature type="domain" description="HTH marR-type" evidence="2">
    <location>
        <begin position="23"/>
        <end position="156"/>
    </location>
</feature>
<feature type="region of interest" description="Disordered" evidence="1">
    <location>
        <begin position="1"/>
        <end position="21"/>
    </location>
</feature>
<evidence type="ECO:0000256" key="1">
    <source>
        <dbReference type="SAM" id="MobiDB-lite"/>
    </source>
</evidence>
<dbReference type="PANTHER" id="PTHR33164">
    <property type="entry name" value="TRANSCRIPTIONAL REGULATOR, MARR FAMILY"/>
    <property type="match status" value="1"/>
</dbReference>
<dbReference type="SUPFAM" id="SSF46785">
    <property type="entry name" value="Winged helix' DNA-binding domain"/>
    <property type="match status" value="1"/>
</dbReference>
<dbReference type="AlphaFoldDB" id="A0A5P2BH47"/>
<dbReference type="GO" id="GO:0006950">
    <property type="term" value="P:response to stress"/>
    <property type="evidence" value="ECO:0007669"/>
    <property type="project" value="TreeGrafter"/>
</dbReference>
<dbReference type="InterPro" id="IPR036388">
    <property type="entry name" value="WH-like_DNA-bd_sf"/>
</dbReference>
<evidence type="ECO:0000259" key="2">
    <source>
        <dbReference type="PROSITE" id="PS50995"/>
    </source>
</evidence>
<accession>A0A5P2BH47</accession>